<accession>A0A9K3PF46</accession>
<sequence>MPQPMIRLALHGPAIAFYGIPSTSVLPKPARILAFHGPVIAFLCTPLKICFAPTCEDTGLSWPCYCLSWHSPQHWFCLNLQGYWPFTALLSPLMALPSTSALPKPARILAFHGPVIAFLSTPLKIGSAQTCEDMGLFWLRCRLSWHLLQNRFCPNLQG</sequence>
<reference evidence="1" key="2">
    <citation type="submission" date="2021-04" db="EMBL/GenBank/DDBJ databases">
        <authorList>
            <person name="Podell S."/>
        </authorList>
    </citation>
    <scope>NUCLEOTIDE SEQUENCE</scope>
    <source>
        <strain evidence="1">Hildebrandi</strain>
    </source>
</reference>
<dbReference type="AlphaFoldDB" id="A0A9K3PF46"/>
<dbReference type="Proteomes" id="UP000693970">
    <property type="component" value="Unassembled WGS sequence"/>
</dbReference>
<keyword evidence="2" id="KW-1185">Reference proteome</keyword>
<name>A0A9K3PF46_9STRA</name>
<protein>
    <submittedName>
        <fullName evidence="1">Uncharacterized protein</fullName>
    </submittedName>
</protein>
<evidence type="ECO:0000313" key="2">
    <source>
        <dbReference type="Proteomes" id="UP000693970"/>
    </source>
</evidence>
<reference evidence="1" key="1">
    <citation type="journal article" date="2021" name="Sci. Rep.">
        <title>Diploid genomic architecture of Nitzschia inconspicua, an elite biomass production diatom.</title>
        <authorList>
            <person name="Oliver A."/>
            <person name="Podell S."/>
            <person name="Pinowska A."/>
            <person name="Traller J.C."/>
            <person name="Smith S.R."/>
            <person name="McClure R."/>
            <person name="Beliaev A."/>
            <person name="Bohutskyi P."/>
            <person name="Hill E.A."/>
            <person name="Rabines A."/>
            <person name="Zheng H."/>
            <person name="Allen L.Z."/>
            <person name="Kuo A."/>
            <person name="Grigoriev I.V."/>
            <person name="Allen A.E."/>
            <person name="Hazlebeck D."/>
            <person name="Allen E.E."/>
        </authorList>
    </citation>
    <scope>NUCLEOTIDE SEQUENCE</scope>
    <source>
        <strain evidence="1">Hildebrandi</strain>
    </source>
</reference>
<organism evidence="1 2">
    <name type="scientific">Nitzschia inconspicua</name>
    <dbReference type="NCBI Taxonomy" id="303405"/>
    <lineage>
        <taxon>Eukaryota</taxon>
        <taxon>Sar</taxon>
        <taxon>Stramenopiles</taxon>
        <taxon>Ochrophyta</taxon>
        <taxon>Bacillariophyta</taxon>
        <taxon>Bacillariophyceae</taxon>
        <taxon>Bacillariophycidae</taxon>
        <taxon>Bacillariales</taxon>
        <taxon>Bacillariaceae</taxon>
        <taxon>Nitzschia</taxon>
    </lineage>
</organism>
<dbReference type="EMBL" id="JAGRRH010000022">
    <property type="protein sequence ID" value="KAG7345237.1"/>
    <property type="molecule type" value="Genomic_DNA"/>
</dbReference>
<proteinExistence type="predicted"/>
<gene>
    <name evidence="1" type="ORF">IV203_032768</name>
</gene>
<comment type="caution">
    <text evidence="1">The sequence shown here is derived from an EMBL/GenBank/DDBJ whole genome shotgun (WGS) entry which is preliminary data.</text>
</comment>
<evidence type="ECO:0000313" key="1">
    <source>
        <dbReference type="EMBL" id="KAG7345237.1"/>
    </source>
</evidence>